<proteinExistence type="predicted"/>
<dbReference type="EMBL" id="CP042425">
    <property type="protein sequence ID" value="QEL18847.1"/>
    <property type="molecule type" value="Genomic_DNA"/>
</dbReference>
<dbReference type="RefSeq" id="WP_149113298.1">
    <property type="nucleotide sequence ID" value="NZ_CP042425.1"/>
</dbReference>
<reference evidence="3" key="1">
    <citation type="submission" date="2019-08" db="EMBL/GenBank/DDBJ databases">
        <title>Limnoglobus roseus gen. nov., sp. nov., a novel freshwater planctomycete with a giant genome from the family Gemmataceae.</title>
        <authorList>
            <person name="Kulichevskaya I.S."/>
            <person name="Naumoff D.G."/>
            <person name="Miroshnikov K."/>
            <person name="Ivanova A."/>
            <person name="Philippov D.A."/>
            <person name="Hakobyan A."/>
            <person name="Rijpstra I.C."/>
            <person name="Sinninghe Damste J.S."/>
            <person name="Liesack W."/>
            <person name="Dedysh S.N."/>
        </authorList>
    </citation>
    <scope>NUCLEOTIDE SEQUENCE [LARGE SCALE GENOMIC DNA]</scope>
    <source>
        <strain evidence="3">PX52</strain>
    </source>
</reference>
<dbReference type="KEGG" id="lrs:PX52LOC_05888"/>
<dbReference type="AlphaFoldDB" id="A0A5C1ARS1"/>
<reference evidence="2" key="2">
    <citation type="journal article" date="2020" name="Int. J. Syst. Evol. Microbiol.">
        <title>Limnoglobus roseus gen. nov., sp. nov., a novel freshwater planctomycete with a giant genome from the family Gemmataceae.</title>
        <authorList>
            <person name="Kulichevskaya I.S."/>
            <person name="Naumoff D.G."/>
            <person name="Miroshnikov K.K."/>
            <person name="Ivanova A.A."/>
            <person name="Philippov D.A."/>
            <person name="Hakobyan A."/>
            <person name="Rijpstra W.I.C."/>
            <person name="Damste J.S.S."/>
            <person name="Liesack W."/>
            <person name="Dedysh S.N."/>
        </authorList>
    </citation>
    <scope>NUCLEOTIDE SEQUENCE</scope>
    <source>
        <strain evidence="2">PX52</strain>
    </source>
</reference>
<dbReference type="EMBL" id="CP042425">
    <property type="protein sequence ID" value="QEL20412.1"/>
    <property type="molecule type" value="Genomic_DNA"/>
</dbReference>
<name>A0A5C1ARS1_9BACT</name>
<evidence type="ECO:0000313" key="2">
    <source>
        <dbReference type="EMBL" id="QEL20412.1"/>
    </source>
</evidence>
<protein>
    <submittedName>
        <fullName evidence="2">Uncharacterized protein</fullName>
    </submittedName>
</protein>
<dbReference type="KEGG" id="lrs:PX52LOC_07506"/>
<organism evidence="2 3">
    <name type="scientific">Limnoglobus roseus</name>
    <dbReference type="NCBI Taxonomy" id="2598579"/>
    <lineage>
        <taxon>Bacteria</taxon>
        <taxon>Pseudomonadati</taxon>
        <taxon>Planctomycetota</taxon>
        <taxon>Planctomycetia</taxon>
        <taxon>Gemmatales</taxon>
        <taxon>Gemmataceae</taxon>
        <taxon>Limnoglobus</taxon>
    </lineage>
</organism>
<accession>A0A5C1ARS1</accession>
<keyword evidence="3" id="KW-1185">Reference proteome</keyword>
<evidence type="ECO:0000313" key="1">
    <source>
        <dbReference type="EMBL" id="QEL18847.1"/>
    </source>
</evidence>
<gene>
    <name evidence="1" type="ORF">PX52LOC_05888</name>
    <name evidence="2" type="ORF">PX52LOC_07506</name>
</gene>
<evidence type="ECO:0000313" key="3">
    <source>
        <dbReference type="Proteomes" id="UP000324974"/>
    </source>
</evidence>
<sequence>MRPPPIELSAVSAAGATFAGVPVAAVRLVLANGNVLRLRLAATAHPGVVTAVTGAPAEGRPEPFCATECSRDLLGVLRASDGPLVLSAILARLESRNQLHGESTVKRALAAMVRAGVLANPGHRVGYSIAGVGQSE</sequence>
<dbReference type="Proteomes" id="UP000324974">
    <property type="component" value="Chromosome"/>
</dbReference>